<name>A0A5B6VYF0_9ROSI</name>
<dbReference type="OrthoDB" id="998229at2759"/>
<dbReference type="Gene3D" id="1.10.340.70">
    <property type="match status" value="1"/>
</dbReference>
<gene>
    <name evidence="2" type="ORF">EPI10_024340</name>
</gene>
<dbReference type="InterPro" id="IPR041588">
    <property type="entry name" value="Integrase_H2C2"/>
</dbReference>
<protein>
    <submittedName>
        <fullName evidence="2">Integrase</fullName>
    </submittedName>
</protein>
<evidence type="ECO:0000259" key="1">
    <source>
        <dbReference type="Pfam" id="PF17921"/>
    </source>
</evidence>
<organism evidence="2 3">
    <name type="scientific">Gossypium australe</name>
    <dbReference type="NCBI Taxonomy" id="47621"/>
    <lineage>
        <taxon>Eukaryota</taxon>
        <taxon>Viridiplantae</taxon>
        <taxon>Streptophyta</taxon>
        <taxon>Embryophyta</taxon>
        <taxon>Tracheophyta</taxon>
        <taxon>Spermatophyta</taxon>
        <taxon>Magnoliopsida</taxon>
        <taxon>eudicotyledons</taxon>
        <taxon>Gunneridae</taxon>
        <taxon>Pentapetalae</taxon>
        <taxon>rosids</taxon>
        <taxon>malvids</taxon>
        <taxon>Malvales</taxon>
        <taxon>Malvaceae</taxon>
        <taxon>Malvoideae</taxon>
        <taxon>Gossypium</taxon>
    </lineage>
</organism>
<dbReference type="PANTHER" id="PTHR45835">
    <property type="entry name" value="YALI0A06105P"/>
    <property type="match status" value="1"/>
</dbReference>
<dbReference type="Proteomes" id="UP000325315">
    <property type="component" value="Unassembled WGS sequence"/>
</dbReference>
<dbReference type="PANTHER" id="PTHR45835:SF87">
    <property type="entry name" value="RNA-DIRECTED DNA POLYMERASE"/>
    <property type="match status" value="1"/>
</dbReference>
<dbReference type="Pfam" id="PF17921">
    <property type="entry name" value="Integrase_H2C2"/>
    <property type="match status" value="1"/>
</dbReference>
<keyword evidence="3" id="KW-1185">Reference proteome</keyword>
<dbReference type="AlphaFoldDB" id="A0A5B6VYF0"/>
<evidence type="ECO:0000313" key="2">
    <source>
        <dbReference type="EMBL" id="KAA3474005.1"/>
    </source>
</evidence>
<feature type="domain" description="Integrase zinc-binding" evidence="1">
    <location>
        <begin position="2"/>
        <end position="52"/>
    </location>
</feature>
<evidence type="ECO:0000313" key="3">
    <source>
        <dbReference type="Proteomes" id="UP000325315"/>
    </source>
</evidence>
<sequence>MILKEAHNSPYTMHPSSNKMYHDLCELYWWPFLKQAVTIFVVKCLTYQKVKVEHQFSSRMLQPLKIPKWKWKRITMDFVTGLPVIVTMNDAIWKACCEAMFWSLQEVGSEIYRWLSLPITIALKQEVKWHHLKH</sequence>
<comment type="caution">
    <text evidence="2">The sequence shown here is derived from an EMBL/GenBank/DDBJ whole genome shotgun (WGS) entry which is preliminary data.</text>
</comment>
<accession>A0A5B6VYF0</accession>
<dbReference type="EMBL" id="SMMG02000005">
    <property type="protein sequence ID" value="KAA3474005.1"/>
    <property type="molecule type" value="Genomic_DNA"/>
</dbReference>
<proteinExistence type="predicted"/>
<reference evidence="2" key="1">
    <citation type="submission" date="2019-08" db="EMBL/GenBank/DDBJ databases">
        <authorList>
            <person name="Liu F."/>
        </authorList>
    </citation>
    <scope>NUCLEOTIDE SEQUENCE [LARGE SCALE GENOMIC DNA]</scope>
    <source>
        <strain evidence="2">PA1801</strain>
        <tissue evidence="2">Leaf</tissue>
    </source>
</reference>